<reference evidence="2" key="1">
    <citation type="journal article" date="2019" name="Int. J. Syst. Evol. Microbiol.">
        <title>The Global Catalogue of Microorganisms (GCM) 10K type strain sequencing project: providing services to taxonomists for standard genome sequencing and annotation.</title>
        <authorList>
            <consortium name="The Broad Institute Genomics Platform"/>
            <consortium name="The Broad Institute Genome Sequencing Center for Infectious Disease"/>
            <person name="Wu L."/>
            <person name="Ma J."/>
        </authorList>
    </citation>
    <scope>NUCLEOTIDE SEQUENCE [LARGE SCALE GENOMIC DNA]</scope>
    <source>
        <strain evidence="2">CGMCC 1.12990</strain>
    </source>
</reference>
<dbReference type="InterPro" id="IPR013783">
    <property type="entry name" value="Ig-like_fold"/>
</dbReference>
<protein>
    <recommendedName>
        <fullName evidence="3">Fibronectin type-III domain-containing protein</fullName>
    </recommendedName>
</protein>
<keyword evidence="2" id="KW-1185">Reference proteome</keyword>
<organism evidence="1 2">
    <name type="scientific">Hymenobacter glacieicola</name>
    <dbReference type="NCBI Taxonomy" id="1562124"/>
    <lineage>
        <taxon>Bacteria</taxon>
        <taxon>Pseudomonadati</taxon>
        <taxon>Bacteroidota</taxon>
        <taxon>Cytophagia</taxon>
        <taxon>Cytophagales</taxon>
        <taxon>Hymenobacteraceae</taxon>
        <taxon>Hymenobacter</taxon>
    </lineage>
</organism>
<name>A0ABQ1X5L3_9BACT</name>
<dbReference type="Gene3D" id="2.60.40.10">
    <property type="entry name" value="Immunoglobulins"/>
    <property type="match status" value="1"/>
</dbReference>
<dbReference type="EMBL" id="BMGS01000016">
    <property type="protein sequence ID" value="GGG60629.1"/>
    <property type="molecule type" value="Genomic_DNA"/>
</dbReference>
<accession>A0ABQ1X5L3</accession>
<evidence type="ECO:0000313" key="2">
    <source>
        <dbReference type="Proteomes" id="UP000601361"/>
    </source>
</evidence>
<comment type="caution">
    <text evidence="1">The sequence shown here is derived from an EMBL/GenBank/DDBJ whole genome shotgun (WGS) entry which is preliminary data.</text>
</comment>
<evidence type="ECO:0000313" key="1">
    <source>
        <dbReference type="EMBL" id="GGG60629.1"/>
    </source>
</evidence>
<gene>
    <name evidence="1" type="ORF">GCM10011378_40810</name>
</gene>
<proteinExistence type="predicted"/>
<dbReference type="RefSeq" id="WP_188559711.1">
    <property type="nucleotide sequence ID" value="NZ_BMGS01000016.1"/>
</dbReference>
<dbReference type="Proteomes" id="UP000601361">
    <property type="component" value="Unassembled WGS sequence"/>
</dbReference>
<evidence type="ECO:0008006" key="3">
    <source>
        <dbReference type="Google" id="ProtNLM"/>
    </source>
</evidence>
<sequence>MGTLTATRKTPATFPLASPTQVGMIKYSANDFAVDGNGVLMLNPLPGNIGVSAVPGNLTISREPDVANRLNWDPSPGASLYIVRSKVNGGAKTIIATVPFSYFNDTSSPANSAPVYVEYFVTAANSSGESNEAFTSIG</sequence>